<reference evidence="1" key="1">
    <citation type="journal article" date="2021" name="Microb. Physiol.">
        <title>Proteogenomic Insights into the Physiology of Marine, Sulfate-Reducing, Filamentous Desulfonema limicola and Desulfonema magnum.</title>
        <authorList>
            <person name="Schnaars V."/>
            <person name="Wohlbrand L."/>
            <person name="Scheve S."/>
            <person name="Hinrichs C."/>
            <person name="Reinhardt R."/>
            <person name="Rabus R."/>
        </authorList>
    </citation>
    <scope>NUCLEOTIDE SEQUENCE</scope>
    <source>
        <strain evidence="1">5ac10</strain>
    </source>
</reference>
<gene>
    <name evidence="1" type="ORF">dnl_06890</name>
</gene>
<dbReference type="Proteomes" id="UP000663720">
    <property type="component" value="Chromosome"/>
</dbReference>
<dbReference type="RefSeq" id="WP_207690321.1">
    <property type="nucleotide sequence ID" value="NZ_CP061799.1"/>
</dbReference>
<evidence type="ECO:0000313" key="2">
    <source>
        <dbReference type="Proteomes" id="UP000663720"/>
    </source>
</evidence>
<dbReference type="EMBL" id="CP061799">
    <property type="protein sequence ID" value="QTA78467.1"/>
    <property type="molecule type" value="Genomic_DNA"/>
</dbReference>
<dbReference type="KEGG" id="dli:dnl_06890"/>
<dbReference type="SUPFAM" id="SSF52540">
    <property type="entry name" value="P-loop containing nucleoside triphosphate hydrolases"/>
    <property type="match status" value="1"/>
</dbReference>
<organism evidence="1 2">
    <name type="scientific">Desulfonema limicola</name>
    <dbReference type="NCBI Taxonomy" id="45656"/>
    <lineage>
        <taxon>Bacteria</taxon>
        <taxon>Pseudomonadati</taxon>
        <taxon>Thermodesulfobacteriota</taxon>
        <taxon>Desulfobacteria</taxon>
        <taxon>Desulfobacterales</taxon>
        <taxon>Desulfococcaceae</taxon>
        <taxon>Desulfonema</taxon>
    </lineage>
</organism>
<dbReference type="AlphaFoldDB" id="A0A975B449"/>
<dbReference type="GO" id="GO:0016787">
    <property type="term" value="F:hydrolase activity"/>
    <property type="evidence" value="ECO:0007669"/>
    <property type="project" value="UniProtKB-KW"/>
</dbReference>
<name>A0A975B449_9BACT</name>
<keyword evidence="1" id="KW-0378">Hydrolase</keyword>
<dbReference type="Gene3D" id="3.40.50.300">
    <property type="entry name" value="P-loop containing nucleotide triphosphate hydrolases"/>
    <property type="match status" value="1"/>
</dbReference>
<evidence type="ECO:0000313" key="1">
    <source>
        <dbReference type="EMBL" id="QTA78467.1"/>
    </source>
</evidence>
<protein>
    <submittedName>
        <fullName evidence="1">NTP hydrolase p-loop-containing</fullName>
    </submittedName>
</protein>
<accession>A0A975B449</accession>
<proteinExistence type="predicted"/>
<dbReference type="InterPro" id="IPR027417">
    <property type="entry name" value="P-loop_NTPase"/>
</dbReference>
<sequence length="446" mass="52207">MDDNSKQGVNRSSEIGNIRNILQSFKAKPDKAESVIFNWYGIPGIGKTCLGLMICLLCKNLDIPFARIDFDYEENPNANQYNENPLLILEEIGIQLNKDIIKDIDVFHNRIKKVLKNSPIVIIFDTCEKVQENLLFWMEDNVLNRLCNQGKSIVVWIGRYPQRWKNYNVRERVKLDKLRPLDKKFTKEQVGKTGAKIYHLTHGYPLGNKLINEKIISQDIELNEKEMLKSLVEDILEAVIFKQIENDIKIAIITLSVLRQFDLMIIEKILVEFESEHFTEDTAFMRLIGRLTATSLVQWNPVLKGYSLDDTIRRILVKYLQTTLPEKYINISQKAADIYDKWIEQNRENRSIYIKERFFHLFNIKKYTKTSDNELTELCKNEIDLYMQKYNFDAASLIQLYEEIKNDEELKDVAGTLVFQNMLNIINDYKNNIDSSEIKEGSVYCA</sequence>
<keyword evidence="2" id="KW-1185">Reference proteome</keyword>